<name>A0A3N1P0S2_9GAMM</name>
<dbReference type="PANTHER" id="PTHR45445">
    <property type="match status" value="1"/>
</dbReference>
<dbReference type="Gene3D" id="3.40.50.150">
    <property type="entry name" value="Vaccinia Virus protein VP39"/>
    <property type="match status" value="1"/>
</dbReference>
<keyword evidence="2" id="KW-1185">Reference proteome</keyword>
<dbReference type="Proteomes" id="UP000273643">
    <property type="component" value="Unassembled WGS sequence"/>
</dbReference>
<dbReference type="SMR" id="A0A3N1P0S2"/>
<reference evidence="1 2" key="1">
    <citation type="submission" date="2018-11" db="EMBL/GenBank/DDBJ databases">
        <title>Genomic Encyclopedia of Type Strains, Phase IV (KMG-IV): sequencing the most valuable type-strain genomes for metagenomic binning, comparative biology and taxonomic classification.</title>
        <authorList>
            <person name="Goeker M."/>
        </authorList>
    </citation>
    <scope>NUCLEOTIDE SEQUENCE [LARGE SCALE GENOMIC DNA]</scope>
    <source>
        <strain evidence="1 2">DSM 16974</strain>
    </source>
</reference>
<dbReference type="Pfam" id="PF13489">
    <property type="entry name" value="Methyltransf_23"/>
    <property type="match status" value="1"/>
</dbReference>
<dbReference type="OrthoDB" id="9768004at2"/>
<dbReference type="InterPro" id="IPR027625">
    <property type="entry name" value="OvoA_Cterm"/>
</dbReference>
<evidence type="ECO:0007829" key="4">
    <source>
        <dbReference type="PDB" id="9BXJ"/>
    </source>
</evidence>
<feature type="binding site" evidence="5">
    <location>
        <position position="128"/>
    </location>
    <ligand>
        <name>S-adenosyl-L-homocysteine</name>
        <dbReference type="ChEBI" id="CHEBI:57856"/>
    </ligand>
</feature>
<feature type="binding site" evidence="4">
    <location>
        <position position="128"/>
    </location>
    <ligand>
        <name>S-adenosyl-L-methionine</name>
        <dbReference type="ChEBI" id="CHEBI:59789"/>
    </ligand>
</feature>
<dbReference type="GO" id="GO:0008168">
    <property type="term" value="F:methyltransferase activity"/>
    <property type="evidence" value="ECO:0007669"/>
    <property type="project" value="UniProtKB-KW"/>
</dbReference>
<accession>A0A3N1P0S2</accession>
<keyword evidence="3 4" id="KW-0002">3D-structure</keyword>
<keyword evidence="1" id="KW-0489">Methyltransferase</keyword>
<gene>
    <name evidence="1" type="ORF">EDC38_1804</name>
</gene>
<reference evidence="3 4" key="2">
    <citation type="journal article" date="2025" name="Structure">
        <title>Structural and functional analysis of SAM-dependent N-methyltransferases involved in ovoselenol and ovothiol biosynthesis.</title>
        <authorList>
            <person name="Ireland K.A."/>
            <person name="Kayrouz C.M."/>
            <person name="Abbott M.L."/>
            <person name="Seyedsayamdost M.R."/>
            <person name="Davis K.M."/>
        </authorList>
    </citation>
    <scope>X-RAY CRYSTALLOGRAPHY (1.48 ANGSTROMS) IN COMPLEX WITH S-ADENOSYL-L-HOMOCYSTEINE AND S-ADENOSYL-L-METHIONINE</scope>
</reference>
<dbReference type="PDB" id="9BXK">
    <property type="method" value="X-ray"/>
    <property type="resolution" value="1.66 A"/>
    <property type="chains" value="A=1-247"/>
</dbReference>
<dbReference type="InterPro" id="IPR029063">
    <property type="entry name" value="SAM-dependent_MTases_sf"/>
</dbReference>
<comment type="caution">
    <text evidence="1">The sequence shown here is derived from an EMBL/GenBank/DDBJ whole genome shotgun (WGS) entry which is preliminary data.</text>
</comment>
<feature type="binding site" evidence="5">
    <location>
        <position position="129"/>
    </location>
    <ligand>
        <name>S-adenosyl-L-homocysteine</name>
        <dbReference type="ChEBI" id="CHEBI:57856"/>
    </ligand>
</feature>
<dbReference type="PDB" id="9BXJ">
    <property type="method" value="X-ray"/>
    <property type="resolution" value="1.56 A"/>
    <property type="chains" value="A=1-247"/>
</dbReference>
<dbReference type="CDD" id="cd02440">
    <property type="entry name" value="AdoMet_MTases"/>
    <property type="match status" value="1"/>
</dbReference>
<feature type="binding site" evidence="4">
    <location>
        <position position="19"/>
    </location>
    <ligand>
        <name>S-adenosyl-L-methionine</name>
        <dbReference type="ChEBI" id="CHEBI:59789"/>
    </ligand>
</feature>
<dbReference type="RefSeq" id="WP_123638212.1">
    <property type="nucleotide sequence ID" value="NZ_RJUK01000001.1"/>
</dbReference>
<keyword evidence="1" id="KW-0808">Transferase</keyword>
<dbReference type="PANTHER" id="PTHR45445:SF2">
    <property type="entry name" value="METHYLTRANSFERASE TYPE 11 DOMAIN-CONTAINING PROTEIN"/>
    <property type="match status" value="1"/>
</dbReference>
<evidence type="ECO:0007829" key="3">
    <source>
        <dbReference type="PDB" id="9BXH"/>
    </source>
</evidence>
<keyword evidence="4" id="KW-0949">S-adenosyl-L-methionine</keyword>
<organism evidence="1 2">
    <name type="scientific">Marinimicrobium koreense</name>
    <dbReference type="NCBI Taxonomy" id="306545"/>
    <lineage>
        <taxon>Bacteria</taxon>
        <taxon>Pseudomonadati</taxon>
        <taxon>Pseudomonadota</taxon>
        <taxon>Gammaproteobacteria</taxon>
        <taxon>Cellvibrionales</taxon>
        <taxon>Cellvibrionaceae</taxon>
        <taxon>Marinimicrobium</taxon>
    </lineage>
</organism>
<dbReference type="NCBIfam" id="TIGR04345">
    <property type="entry name" value="ovoA_Cterm"/>
    <property type="match status" value="1"/>
</dbReference>
<dbReference type="AlphaFoldDB" id="A0A3N1P0S2"/>
<sequence>MTDNPYETDELLGQYLDFHYGPGHFDVPNYPKACIEQALAHHTGTTGRALDLGCAVGRSSFELARRFDEVIGIDLSRRFIDSATRLAEQGQLQYQVTLEGELIERRTADLAALELSNTAGRTRFQVGDACALDDTLGRFDLIFAGNLIDRLPDPAAFLAQLPALVRPGGLLMITSPYTLLPEFTPRERWIGGFERNGQPVRMLDGLRHHLEPDFVLLEPTRDIPFVIRETTRKYQHTVAEASLWRRA</sequence>
<feature type="binding site" evidence="5">
    <location>
        <position position="74"/>
    </location>
    <ligand>
        <name>S-adenosyl-L-homocysteine</name>
        <dbReference type="ChEBI" id="CHEBI:57856"/>
    </ligand>
</feature>
<feature type="binding site" evidence="5">
    <location>
        <position position="19"/>
    </location>
    <ligand>
        <name>S-adenosyl-L-homocysteine</name>
        <dbReference type="ChEBI" id="CHEBI:57856"/>
    </ligand>
</feature>
<evidence type="ECO:0007829" key="5">
    <source>
        <dbReference type="PDB" id="9BXK"/>
    </source>
</evidence>
<dbReference type="SUPFAM" id="SSF53335">
    <property type="entry name" value="S-adenosyl-L-methionine-dependent methyltransferases"/>
    <property type="match status" value="1"/>
</dbReference>
<feature type="binding site" evidence="4">
    <location>
        <position position="129"/>
    </location>
    <ligand>
        <name>S-adenosyl-L-methionine</name>
        <dbReference type="ChEBI" id="CHEBI:59789"/>
    </ligand>
</feature>
<dbReference type="PDB" id="9BXH">
    <property type="method" value="X-ray"/>
    <property type="resolution" value="1.48 A"/>
    <property type="chains" value="A=1-247"/>
</dbReference>
<proteinExistence type="evidence at protein level"/>
<protein>
    <submittedName>
        <fullName evidence="1">Putative 4-mercaptohistidine N1-methyltransferase</fullName>
    </submittedName>
</protein>
<dbReference type="EMBL" id="RJUK01000001">
    <property type="protein sequence ID" value="ROQ21181.1"/>
    <property type="molecule type" value="Genomic_DNA"/>
</dbReference>
<evidence type="ECO:0000313" key="1">
    <source>
        <dbReference type="EMBL" id="ROQ21181.1"/>
    </source>
</evidence>
<feature type="binding site" evidence="4">
    <location>
        <position position="74"/>
    </location>
    <ligand>
        <name>S-adenosyl-L-methionine</name>
        <dbReference type="ChEBI" id="CHEBI:59789"/>
    </ligand>
</feature>
<dbReference type="GO" id="GO:0032259">
    <property type="term" value="P:methylation"/>
    <property type="evidence" value="ECO:0007669"/>
    <property type="project" value="UniProtKB-KW"/>
</dbReference>
<evidence type="ECO:0000313" key="2">
    <source>
        <dbReference type="Proteomes" id="UP000273643"/>
    </source>
</evidence>